<dbReference type="SUPFAM" id="SSF111369">
    <property type="entry name" value="HlyD-like secretion proteins"/>
    <property type="match status" value="1"/>
</dbReference>
<dbReference type="Gene3D" id="1.10.287.470">
    <property type="entry name" value="Helix hairpin bin"/>
    <property type="match status" value="1"/>
</dbReference>
<reference evidence="5 6" key="1">
    <citation type="journal article" date="2014" name="Genome Announc.">
        <title>Draft Genome Sequence of the Agar-Degrading Bacterium Catenovulum sp. Strain DS-2, Isolated from Intestines of Haliotis diversicolor.</title>
        <authorList>
            <person name="Shan D."/>
            <person name="Li X."/>
            <person name="Gu Z."/>
            <person name="Wei G."/>
            <person name="Gao Z."/>
            <person name="Shao Z."/>
        </authorList>
    </citation>
    <scope>NUCLEOTIDE SEQUENCE [LARGE SCALE GENOMIC DNA]</scope>
    <source>
        <strain evidence="5 6">DS-2</strain>
    </source>
</reference>
<dbReference type="eggNOG" id="COG0845">
    <property type="taxonomic scope" value="Bacteria"/>
</dbReference>
<dbReference type="PATRIC" id="fig|1328313.3.peg.1163"/>
<keyword evidence="6" id="KW-1185">Reference proteome</keyword>
<protein>
    <submittedName>
        <fullName evidence="5">Secretion protein</fullName>
    </submittedName>
</protein>
<feature type="transmembrane region" description="Helical" evidence="3">
    <location>
        <begin position="7"/>
        <end position="23"/>
    </location>
</feature>
<dbReference type="STRING" id="1328313.DS2_05640"/>
<sequence length="384" mass="42815">MRDSFPLVLLTLFSLFIALYWLTDDDEHLVQLPKKAQLNVEVRTVNKQSFTPVITSYGRVQARTQGQVVSQIGGQITYLNSGFFSGGFFKQGELLVAIDKRDYQSDVDVANAGYLNAKQNYLQELAKAQQAKQDWHRAQGDKVPSDLVLRKPQLAAAEANLISAEAKLNKAKLNLERTEITAPYDGYTLKKNVAIGQVVGRGNVLGEIYAIDAFEVRLPLNNEDLPLVELPNVVNRQQGRVVTTHVTIESNLGKTSQWQGQLIRTEGAIDNASQQLHVIVSIPKPYELNQGEQPLKIGQYVTAYFNGISVDEVFVIKPQAVYQNEYAYVVEQNKLIKRKLDIVWRDHQHVVVKNGLKQGDSLVVTPLGQVPTNIHVNAFALGAQ</sequence>
<comment type="similarity">
    <text evidence="1">Belongs to the membrane fusion protein (MFP) (TC 8.A.1) family.</text>
</comment>
<feature type="domain" description="Multidrug resistance protein MdtA-like barrel-sandwich hybrid" evidence="4">
    <location>
        <begin position="67"/>
        <end position="204"/>
    </location>
</feature>
<keyword evidence="3" id="KW-1133">Transmembrane helix</keyword>
<evidence type="ECO:0000256" key="2">
    <source>
        <dbReference type="SAM" id="Coils"/>
    </source>
</evidence>
<dbReference type="OrthoDB" id="5730196at2"/>
<dbReference type="InterPro" id="IPR058625">
    <property type="entry name" value="MdtA-like_BSH"/>
</dbReference>
<evidence type="ECO:0000256" key="1">
    <source>
        <dbReference type="ARBA" id="ARBA00009477"/>
    </source>
</evidence>
<evidence type="ECO:0000313" key="5">
    <source>
        <dbReference type="EMBL" id="EWH11026.1"/>
    </source>
</evidence>
<dbReference type="Gene3D" id="2.40.420.20">
    <property type="match status" value="1"/>
</dbReference>
<evidence type="ECO:0000313" key="6">
    <source>
        <dbReference type="Proteomes" id="UP000019276"/>
    </source>
</evidence>
<dbReference type="AlphaFoldDB" id="W7QGJ0"/>
<dbReference type="Proteomes" id="UP000019276">
    <property type="component" value="Unassembled WGS sequence"/>
</dbReference>
<dbReference type="Gene3D" id="2.40.50.100">
    <property type="match status" value="1"/>
</dbReference>
<accession>W7QGJ0</accession>
<evidence type="ECO:0000259" key="4">
    <source>
        <dbReference type="Pfam" id="PF25917"/>
    </source>
</evidence>
<proteinExistence type="inferred from homology"/>
<dbReference type="GO" id="GO:0015562">
    <property type="term" value="F:efflux transmembrane transporter activity"/>
    <property type="evidence" value="ECO:0007669"/>
    <property type="project" value="TreeGrafter"/>
</dbReference>
<keyword evidence="3" id="KW-0472">Membrane</keyword>
<keyword evidence="2" id="KW-0175">Coiled coil</keyword>
<gene>
    <name evidence="5" type="ORF">DS2_05640</name>
</gene>
<keyword evidence="3" id="KW-0812">Transmembrane</keyword>
<dbReference type="PANTHER" id="PTHR30469">
    <property type="entry name" value="MULTIDRUG RESISTANCE PROTEIN MDTA"/>
    <property type="match status" value="1"/>
</dbReference>
<evidence type="ECO:0000256" key="3">
    <source>
        <dbReference type="SAM" id="Phobius"/>
    </source>
</evidence>
<dbReference type="GO" id="GO:1990281">
    <property type="term" value="C:efflux pump complex"/>
    <property type="evidence" value="ECO:0007669"/>
    <property type="project" value="TreeGrafter"/>
</dbReference>
<dbReference type="EMBL" id="ARZY01000007">
    <property type="protein sequence ID" value="EWH11026.1"/>
    <property type="molecule type" value="Genomic_DNA"/>
</dbReference>
<dbReference type="InterPro" id="IPR006143">
    <property type="entry name" value="RND_pump_MFP"/>
</dbReference>
<dbReference type="NCBIfam" id="TIGR01730">
    <property type="entry name" value="RND_mfp"/>
    <property type="match status" value="1"/>
</dbReference>
<comment type="caution">
    <text evidence="5">The sequence shown here is derived from an EMBL/GenBank/DDBJ whole genome shotgun (WGS) entry which is preliminary data.</text>
</comment>
<dbReference type="PANTHER" id="PTHR30469:SF12">
    <property type="entry name" value="MULTIDRUG RESISTANCE PROTEIN MDTA"/>
    <property type="match status" value="1"/>
</dbReference>
<name>W7QGJ0_9ALTE</name>
<dbReference type="Gene3D" id="2.40.30.170">
    <property type="match status" value="1"/>
</dbReference>
<dbReference type="Pfam" id="PF25917">
    <property type="entry name" value="BSH_RND"/>
    <property type="match status" value="1"/>
</dbReference>
<dbReference type="RefSeq" id="WP_051479648.1">
    <property type="nucleotide sequence ID" value="NZ_ARZY01000007.1"/>
</dbReference>
<feature type="coiled-coil region" evidence="2">
    <location>
        <begin position="111"/>
        <end position="181"/>
    </location>
</feature>
<organism evidence="5 6">
    <name type="scientific">Catenovulum agarivorans DS-2</name>
    <dbReference type="NCBI Taxonomy" id="1328313"/>
    <lineage>
        <taxon>Bacteria</taxon>
        <taxon>Pseudomonadati</taxon>
        <taxon>Pseudomonadota</taxon>
        <taxon>Gammaproteobacteria</taxon>
        <taxon>Alteromonadales</taxon>
        <taxon>Alteromonadaceae</taxon>
        <taxon>Catenovulum</taxon>
    </lineage>
</organism>